<name>A0AAP9HBP0_9BACL</name>
<gene>
    <name evidence="2" type="ORF">FOC49_01305</name>
</gene>
<dbReference type="PANTHER" id="PTHR33498:SF1">
    <property type="entry name" value="TRANSPOSASE FOR INSERTION SEQUENCE ELEMENT IS1557"/>
    <property type="match status" value="1"/>
</dbReference>
<evidence type="ECO:0000313" key="3">
    <source>
        <dbReference type="Proteomes" id="UP000425411"/>
    </source>
</evidence>
<dbReference type="RefSeq" id="WP_083800614.1">
    <property type="nucleotide sequence ID" value="NZ_CP046314.1"/>
</dbReference>
<dbReference type="PANTHER" id="PTHR33498">
    <property type="entry name" value="TRANSPOSASE FOR INSERTION SEQUENCE ELEMENT IS1557"/>
    <property type="match status" value="1"/>
</dbReference>
<dbReference type="EMBL" id="CP046314">
    <property type="protein sequence ID" value="QGS08613.1"/>
    <property type="molecule type" value="Genomic_DNA"/>
</dbReference>
<proteinExistence type="predicted"/>
<reference evidence="2 3" key="1">
    <citation type="submission" date="2019-11" db="EMBL/GenBank/DDBJ databases">
        <title>FDA dAtabase for Regulatory Grade micrObial Sequences (FDA-ARGOS): Supporting development and validation of Infectious Disease Dx tests.</title>
        <authorList>
            <person name="Turner S."/>
            <person name="Byrd R."/>
            <person name="Tallon L."/>
            <person name="Sadzewicz L."/>
            <person name="Vavikolanu K."/>
            <person name="Mehta A."/>
            <person name="Aluvathingal J."/>
            <person name="Nadendla S."/>
            <person name="Myers T."/>
            <person name="Yan Y."/>
            <person name="Sichtig H."/>
        </authorList>
    </citation>
    <scope>NUCLEOTIDE SEQUENCE [LARGE SCALE GENOMIC DNA]</scope>
    <source>
        <strain evidence="2 3">FDAARGOS_741</strain>
    </source>
</reference>
<organism evidence="2 3">
    <name type="scientific">Gemella morbillorum</name>
    <dbReference type="NCBI Taxonomy" id="29391"/>
    <lineage>
        <taxon>Bacteria</taxon>
        <taxon>Bacillati</taxon>
        <taxon>Bacillota</taxon>
        <taxon>Bacilli</taxon>
        <taxon>Bacillales</taxon>
        <taxon>Gemellaceae</taxon>
        <taxon>Gemella</taxon>
    </lineage>
</organism>
<evidence type="ECO:0000313" key="2">
    <source>
        <dbReference type="EMBL" id="QGS08613.1"/>
    </source>
</evidence>
<dbReference type="Pfam" id="PF01610">
    <property type="entry name" value="DDE_Tnp_ISL3"/>
    <property type="match status" value="1"/>
</dbReference>
<evidence type="ECO:0000259" key="1">
    <source>
        <dbReference type="Pfam" id="PF01610"/>
    </source>
</evidence>
<dbReference type="Proteomes" id="UP000425411">
    <property type="component" value="Chromosome"/>
</dbReference>
<sequence>MMFIKPEKNRLKDFIITSRKYYLDDYFNEYTKVAKNDIQFFVTDMWDSYIVLAKKHFPQAKIIVDRFHLIKLVSTAINAIRNEVQKKYSINSREYKLLYKSRNLLRKNYDKVNRLEFKYKKYRAYIGINTDFEALKECLSYSKDLELMYYLYQDVLNIFNDNDVAAFRKLLNNKEYRTTKRTKSILKNIYKISRVYY</sequence>
<dbReference type="InterPro" id="IPR047951">
    <property type="entry name" value="Transpos_ISL3"/>
</dbReference>
<keyword evidence="3" id="KW-1185">Reference proteome</keyword>
<dbReference type="InterPro" id="IPR002560">
    <property type="entry name" value="Transposase_DDE"/>
</dbReference>
<accession>A0AAP9HBP0</accession>
<feature type="domain" description="Transposase IS204/IS1001/IS1096/IS1165 DDE" evidence="1">
    <location>
        <begin position="7"/>
        <end position="180"/>
    </location>
</feature>
<protein>
    <recommendedName>
        <fullName evidence="1">Transposase IS204/IS1001/IS1096/IS1165 DDE domain-containing protein</fullName>
    </recommendedName>
</protein>
<dbReference type="AlphaFoldDB" id="A0AAP9HBP0"/>